<evidence type="ECO:0000313" key="2">
    <source>
        <dbReference type="EMBL" id="MBZ0155952.1"/>
    </source>
</evidence>
<dbReference type="InterPro" id="IPR012902">
    <property type="entry name" value="N_methyl_site"/>
</dbReference>
<gene>
    <name evidence="2" type="ORF">K8I29_07020</name>
</gene>
<dbReference type="Proteomes" id="UP000705867">
    <property type="component" value="Unassembled WGS sequence"/>
</dbReference>
<accession>A0A953J7A8</accession>
<keyword evidence="1" id="KW-0472">Membrane</keyword>
<proteinExistence type="predicted"/>
<keyword evidence="1" id="KW-0812">Transmembrane</keyword>
<dbReference type="Pfam" id="PF07963">
    <property type="entry name" value="N_methyl"/>
    <property type="match status" value="1"/>
</dbReference>
<reference evidence="2" key="2">
    <citation type="submission" date="2021-08" db="EMBL/GenBank/DDBJ databases">
        <authorList>
            <person name="Dalcin Martins P."/>
        </authorList>
    </citation>
    <scope>NUCLEOTIDE SEQUENCE</scope>
    <source>
        <strain evidence="2">MAG_39</strain>
    </source>
</reference>
<evidence type="ECO:0000256" key="1">
    <source>
        <dbReference type="SAM" id="Phobius"/>
    </source>
</evidence>
<dbReference type="SUPFAM" id="SSF54523">
    <property type="entry name" value="Pili subunits"/>
    <property type="match status" value="1"/>
</dbReference>
<dbReference type="AlphaFoldDB" id="A0A953J7A8"/>
<evidence type="ECO:0000313" key="3">
    <source>
        <dbReference type="Proteomes" id="UP000705867"/>
    </source>
</evidence>
<keyword evidence="1" id="KW-1133">Transmembrane helix</keyword>
<dbReference type="EMBL" id="JAIOIV010000058">
    <property type="protein sequence ID" value="MBZ0155952.1"/>
    <property type="molecule type" value="Genomic_DNA"/>
</dbReference>
<protein>
    <submittedName>
        <fullName evidence="2">Prepilin-type N-terminal cleavage/methylation domain-containing protein</fullName>
    </submittedName>
</protein>
<reference evidence="2" key="1">
    <citation type="journal article" date="2021" name="bioRxiv">
        <title>Unraveling nitrogen, sulfur and carbon metabolic pathways and microbial community transcriptional responses to substrate deprivation and toxicity stresses in a bioreactor mimicking anoxic brackish coastal sediment conditions.</title>
        <authorList>
            <person name="Martins P.D."/>
            <person name="Echeveste M.J."/>
            <person name="Arshad A."/>
            <person name="Kurth J."/>
            <person name="Ouboter H."/>
            <person name="Jetten M.S.M."/>
            <person name="Welte C.U."/>
        </authorList>
    </citation>
    <scope>NUCLEOTIDE SEQUENCE</scope>
    <source>
        <strain evidence="2">MAG_39</strain>
    </source>
</reference>
<dbReference type="NCBIfam" id="TIGR02532">
    <property type="entry name" value="IV_pilin_GFxxxE"/>
    <property type="match status" value="1"/>
</dbReference>
<dbReference type="Gene3D" id="3.30.700.10">
    <property type="entry name" value="Glycoprotein, Type 4 Pilin"/>
    <property type="match status" value="1"/>
</dbReference>
<name>A0A953J7A8_9BACT</name>
<sequence>MKGKTRSTHPEGFTLVELAIVLVVIGIVISLGISLMGPLTKRVKYGESREIVNGAVESVNSWASTNRRLPNAATEFAGAVRSSQDSFGRALHYIVDSNLVTIPSGSTDALCGRKTTSLSVSDCSSGACTTITNVAFVVISGSENFNIQTHSIGGVVTVYDIDATDRDDCTDANTCPSAAAMSQDPDRPEQYDDIVKWVSLDELRTKVGCQGAQLRIVNNELPFGAVNSAYVAGVYADGGVPFGGGNFRWCVQNSAANAPANLAFTGPGATNVPFSSNCAALAESSWVLSAGVNVSGSPNASGSYSLSFYARDNNDPVAAANDNIAGKAFVITVNP</sequence>
<dbReference type="InterPro" id="IPR045584">
    <property type="entry name" value="Pilin-like"/>
</dbReference>
<feature type="transmembrane region" description="Helical" evidence="1">
    <location>
        <begin position="12"/>
        <end position="36"/>
    </location>
</feature>
<organism evidence="2 3">
    <name type="scientific">Candidatus Nitrobium versatile</name>
    <dbReference type="NCBI Taxonomy" id="2884831"/>
    <lineage>
        <taxon>Bacteria</taxon>
        <taxon>Pseudomonadati</taxon>
        <taxon>Nitrospirota</taxon>
        <taxon>Nitrospiria</taxon>
        <taxon>Nitrospirales</taxon>
        <taxon>Nitrospiraceae</taxon>
        <taxon>Candidatus Nitrobium</taxon>
    </lineage>
</organism>
<comment type="caution">
    <text evidence="2">The sequence shown here is derived from an EMBL/GenBank/DDBJ whole genome shotgun (WGS) entry which is preliminary data.</text>
</comment>